<dbReference type="Pfam" id="PF12730">
    <property type="entry name" value="ABC2_membrane_4"/>
    <property type="match status" value="1"/>
</dbReference>
<keyword evidence="2" id="KW-0812">Transmembrane</keyword>
<feature type="transmembrane region" description="Helical" evidence="2">
    <location>
        <begin position="169"/>
        <end position="187"/>
    </location>
</feature>
<dbReference type="Proteomes" id="UP001464923">
    <property type="component" value="Unassembled WGS sequence"/>
</dbReference>
<comment type="caution">
    <text evidence="3">The sequence shown here is derived from an EMBL/GenBank/DDBJ whole genome shotgun (WGS) entry which is preliminary data.</text>
</comment>
<protein>
    <submittedName>
        <fullName evidence="3">ABC transporter permease</fullName>
    </submittedName>
</protein>
<evidence type="ECO:0000256" key="1">
    <source>
        <dbReference type="SAM" id="MobiDB-lite"/>
    </source>
</evidence>
<sequence>MSAGVRPEHTWGTAAPRPDDDWAAASLPPTARWDDAVAPRSAGDRADRAHGSSHAVPGGPTVAPAPAAGSRDTVGGRAVPSEAPGRARSAGSLRPRSGPTTGRARRPTAAPFGRLLRSELELALRRPRTAVVLAAAALVPLLATIALATDAGRLSFALGTLTVALSEPAAFALGMPVVLVAADGFAAERARGTLDALRLSPVGPGRLLGLKAAAVAATSLLAAATTVVTALVCGGLALGAGPFGAGATVARALVLTGWAAVQLCGLGMLLLAMSALVRRPAGVVATGLAALTVAPLATVLWEPIAPVLPSGHWHEVLAGILAVPADPSALWATTARAAGFAVAGAGVVVFALTRRDG</sequence>
<feature type="compositionally biased region" description="Low complexity" evidence="1">
    <location>
        <begin position="55"/>
        <end position="69"/>
    </location>
</feature>
<accession>A0ABV1JY88</accession>
<name>A0ABV1JY88_9PSEU</name>
<keyword evidence="2" id="KW-0472">Membrane</keyword>
<feature type="transmembrane region" description="Helical" evidence="2">
    <location>
        <begin position="329"/>
        <end position="352"/>
    </location>
</feature>
<evidence type="ECO:0000313" key="3">
    <source>
        <dbReference type="EMBL" id="MEQ3540924.1"/>
    </source>
</evidence>
<gene>
    <name evidence="3" type="ORF">WHI96_19120</name>
</gene>
<dbReference type="EMBL" id="JBEDNP010000011">
    <property type="protein sequence ID" value="MEQ3540924.1"/>
    <property type="molecule type" value="Genomic_DNA"/>
</dbReference>
<feature type="transmembrane region" description="Helical" evidence="2">
    <location>
        <begin position="208"/>
        <end position="237"/>
    </location>
</feature>
<dbReference type="PANTHER" id="PTHR37305:SF1">
    <property type="entry name" value="MEMBRANE PROTEIN"/>
    <property type="match status" value="1"/>
</dbReference>
<reference evidence="3 4" key="1">
    <citation type="submission" date="2024-03" db="EMBL/GenBank/DDBJ databases">
        <title>Draft genome sequence of Pseudonocardia tropica JCM 19149.</title>
        <authorList>
            <person name="Butdee W."/>
            <person name="Duangmal K."/>
        </authorList>
    </citation>
    <scope>NUCLEOTIDE SEQUENCE [LARGE SCALE GENOMIC DNA]</scope>
    <source>
        <strain evidence="3 4">JCM 19149</strain>
    </source>
</reference>
<organism evidence="3 4">
    <name type="scientific">Pseudonocardia tropica</name>
    <dbReference type="NCBI Taxonomy" id="681289"/>
    <lineage>
        <taxon>Bacteria</taxon>
        <taxon>Bacillati</taxon>
        <taxon>Actinomycetota</taxon>
        <taxon>Actinomycetes</taxon>
        <taxon>Pseudonocardiales</taxon>
        <taxon>Pseudonocardiaceae</taxon>
        <taxon>Pseudonocardia</taxon>
    </lineage>
</organism>
<feature type="transmembrane region" description="Helical" evidence="2">
    <location>
        <begin position="130"/>
        <end position="149"/>
    </location>
</feature>
<keyword evidence="4" id="KW-1185">Reference proteome</keyword>
<feature type="region of interest" description="Disordered" evidence="1">
    <location>
        <begin position="1"/>
        <end position="110"/>
    </location>
</feature>
<dbReference type="PANTHER" id="PTHR37305">
    <property type="entry name" value="INTEGRAL MEMBRANE PROTEIN-RELATED"/>
    <property type="match status" value="1"/>
</dbReference>
<evidence type="ECO:0000313" key="4">
    <source>
        <dbReference type="Proteomes" id="UP001464923"/>
    </source>
</evidence>
<feature type="transmembrane region" description="Helical" evidence="2">
    <location>
        <begin position="249"/>
        <end position="271"/>
    </location>
</feature>
<feature type="compositionally biased region" description="Basic and acidic residues" evidence="1">
    <location>
        <begin position="32"/>
        <end position="50"/>
    </location>
</feature>
<dbReference type="RefSeq" id="WP_345640864.1">
    <property type="nucleotide sequence ID" value="NZ_BAABLY010000004.1"/>
</dbReference>
<keyword evidence="2" id="KW-1133">Transmembrane helix</keyword>
<feature type="transmembrane region" description="Helical" evidence="2">
    <location>
        <begin position="283"/>
        <end position="301"/>
    </location>
</feature>
<proteinExistence type="predicted"/>
<evidence type="ECO:0000256" key="2">
    <source>
        <dbReference type="SAM" id="Phobius"/>
    </source>
</evidence>